<dbReference type="PANTHER" id="PTHR43792">
    <property type="entry name" value="GNAT FAMILY, PUTATIVE (AFU_ORTHOLOGUE AFUA_3G00765)-RELATED-RELATED"/>
    <property type="match status" value="1"/>
</dbReference>
<sequence length="175" mass="19481">MLDTPRLTLRRFRAEDAPALAAYRSDPEVAHFKSWTAPVSAETARAWVRDFAAASPAEPGLFPYAIELTAERRLIGDIGVRLHENLRQAELGFTLARDAQGHGYATEALRAVLADLFDTRGLHRVSAECDARNLRSAALLERVGFVLEGRPRQATWLKGEWTDDLVFGLLVTDPR</sequence>
<evidence type="ECO:0000313" key="3">
    <source>
        <dbReference type="Proteomes" id="UP000248889"/>
    </source>
</evidence>
<dbReference type="EMBL" id="QKYN01000010">
    <property type="protein sequence ID" value="RAG87186.1"/>
    <property type="molecule type" value="Genomic_DNA"/>
</dbReference>
<proteinExistence type="predicted"/>
<dbReference type="InterPro" id="IPR016181">
    <property type="entry name" value="Acyl_CoA_acyltransferase"/>
</dbReference>
<evidence type="ECO:0000313" key="2">
    <source>
        <dbReference type="EMBL" id="RAG87186.1"/>
    </source>
</evidence>
<keyword evidence="3" id="KW-1185">Reference proteome</keyword>
<name>A0A2X0JAC6_9ACTN</name>
<gene>
    <name evidence="2" type="ORF">DN069_02790</name>
</gene>
<feature type="domain" description="N-acetyltransferase" evidence="1">
    <location>
        <begin position="7"/>
        <end position="172"/>
    </location>
</feature>
<protein>
    <submittedName>
        <fullName evidence="2">N-acetyltransferase</fullName>
    </submittedName>
</protein>
<dbReference type="SUPFAM" id="SSF55729">
    <property type="entry name" value="Acyl-CoA N-acyltransferases (Nat)"/>
    <property type="match status" value="1"/>
</dbReference>
<reference evidence="2 3" key="1">
    <citation type="submission" date="2018-06" db="EMBL/GenBank/DDBJ databases">
        <title>Streptacidiphilus pinicola sp. nov., isolated from pine grove soil.</title>
        <authorList>
            <person name="Roh S.G."/>
            <person name="Park S."/>
            <person name="Kim M.-K."/>
            <person name="Yun B.-R."/>
            <person name="Park J."/>
            <person name="Kim M.J."/>
            <person name="Kim Y.S."/>
            <person name="Kim S.B."/>
        </authorList>
    </citation>
    <scope>NUCLEOTIDE SEQUENCE [LARGE SCALE GENOMIC DNA]</scope>
    <source>
        <strain evidence="2 3">MMS16-CNU450</strain>
    </source>
</reference>
<dbReference type="PROSITE" id="PS51186">
    <property type="entry name" value="GNAT"/>
    <property type="match status" value="1"/>
</dbReference>
<dbReference type="RefSeq" id="WP_111499161.1">
    <property type="nucleotide sequence ID" value="NZ_QKYN01000010.1"/>
</dbReference>
<evidence type="ECO:0000259" key="1">
    <source>
        <dbReference type="PROSITE" id="PS51186"/>
    </source>
</evidence>
<dbReference type="AlphaFoldDB" id="A0A2X0JAC6"/>
<dbReference type="Pfam" id="PF13302">
    <property type="entry name" value="Acetyltransf_3"/>
    <property type="match status" value="1"/>
</dbReference>
<keyword evidence="2" id="KW-0808">Transferase</keyword>
<dbReference type="GO" id="GO:0016747">
    <property type="term" value="F:acyltransferase activity, transferring groups other than amino-acyl groups"/>
    <property type="evidence" value="ECO:0007669"/>
    <property type="project" value="InterPro"/>
</dbReference>
<organism evidence="2 3">
    <name type="scientific">Streptacidiphilus pinicola</name>
    <dbReference type="NCBI Taxonomy" id="2219663"/>
    <lineage>
        <taxon>Bacteria</taxon>
        <taxon>Bacillati</taxon>
        <taxon>Actinomycetota</taxon>
        <taxon>Actinomycetes</taxon>
        <taxon>Kitasatosporales</taxon>
        <taxon>Streptomycetaceae</taxon>
        <taxon>Streptacidiphilus</taxon>
    </lineage>
</organism>
<dbReference type="InterPro" id="IPR051531">
    <property type="entry name" value="N-acetyltransferase"/>
</dbReference>
<dbReference type="InterPro" id="IPR000182">
    <property type="entry name" value="GNAT_dom"/>
</dbReference>
<dbReference type="OrthoDB" id="3533156at2"/>
<dbReference type="Proteomes" id="UP000248889">
    <property type="component" value="Unassembled WGS sequence"/>
</dbReference>
<accession>A0A2X0JAC6</accession>
<dbReference type="PANTHER" id="PTHR43792:SF1">
    <property type="entry name" value="N-ACETYLTRANSFERASE DOMAIN-CONTAINING PROTEIN"/>
    <property type="match status" value="1"/>
</dbReference>
<dbReference type="Gene3D" id="3.40.630.30">
    <property type="match status" value="1"/>
</dbReference>
<comment type="caution">
    <text evidence="2">The sequence shown here is derived from an EMBL/GenBank/DDBJ whole genome shotgun (WGS) entry which is preliminary data.</text>
</comment>